<keyword evidence="1" id="KW-1133">Transmembrane helix</keyword>
<accession>A0A938Y295</accession>
<keyword evidence="1" id="KW-0812">Transmembrane</keyword>
<evidence type="ECO:0000313" key="3">
    <source>
        <dbReference type="Proteomes" id="UP000663791"/>
    </source>
</evidence>
<evidence type="ECO:0000313" key="2">
    <source>
        <dbReference type="EMBL" id="MBM9458628.1"/>
    </source>
</evidence>
<proteinExistence type="predicted"/>
<evidence type="ECO:0000256" key="1">
    <source>
        <dbReference type="SAM" id="Phobius"/>
    </source>
</evidence>
<dbReference type="RefSeq" id="WP_205289914.1">
    <property type="nucleotide sequence ID" value="NZ_CP074406.1"/>
</dbReference>
<comment type="caution">
    <text evidence="2">The sequence shown here is derived from an EMBL/GenBank/DDBJ whole genome shotgun (WGS) entry which is preliminary data.</text>
</comment>
<organism evidence="2 3">
    <name type="scientific">Nocardioides faecalis</name>
    <dbReference type="NCBI Taxonomy" id="2803858"/>
    <lineage>
        <taxon>Bacteria</taxon>
        <taxon>Bacillati</taxon>
        <taxon>Actinomycetota</taxon>
        <taxon>Actinomycetes</taxon>
        <taxon>Propionibacteriales</taxon>
        <taxon>Nocardioidaceae</taxon>
        <taxon>Nocardioides</taxon>
    </lineage>
</organism>
<feature type="transmembrane region" description="Helical" evidence="1">
    <location>
        <begin position="20"/>
        <end position="39"/>
    </location>
</feature>
<keyword evidence="3" id="KW-1185">Reference proteome</keyword>
<gene>
    <name evidence="2" type="ORF">JK386_01800</name>
</gene>
<keyword evidence="1" id="KW-0472">Membrane</keyword>
<sequence>MDRLCLPQHWFPRLVVCFRTATSVAGLILLVGLAAFDLISAPQPSSPRETLGMRSGPLVKMMEIERCSPTGFDRSVVPRKAIVRTPDGDTELVSFKRGWAVFSGAADGDLVAVCLGRSARHRPASVLAP</sequence>
<name>A0A938Y295_9ACTN</name>
<dbReference type="AlphaFoldDB" id="A0A938Y295"/>
<dbReference type="EMBL" id="JAERTX010000001">
    <property type="protein sequence ID" value="MBM9458628.1"/>
    <property type="molecule type" value="Genomic_DNA"/>
</dbReference>
<reference evidence="2" key="1">
    <citation type="submission" date="2021-01" db="EMBL/GenBank/DDBJ databases">
        <title>Novel species in genus Nocardioides.</title>
        <authorList>
            <person name="Zhang G."/>
        </authorList>
    </citation>
    <scope>NUCLEOTIDE SEQUENCE</scope>
    <source>
        <strain evidence="2">Zg-536</strain>
    </source>
</reference>
<dbReference type="Proteomes" id="UP000663791">
    <property type="component" value="Unassembled WGS sequence"/>
</dbReference>
<protein>
    <submittedName>
        <fullName evidence="2">Uncharacterized protein</fullName>
    </submittedName>
</protein>